<reference evidence="9 10" key="1">
    <citation type="submission" date="2017-08" db="EMBL/GenBank/DDBJ databases">
        <title>Mesorhizobium wenxinae sp. nov., a novel rhizobial species isolated from root nodules of chickpea (Cicer arietinum L.).</title>
        <authorList>
            <person name="Zhang J."/>
        </authorList>
    </citation>
    <scope>NUCLEOTIDE SEQUENCE [LARGE SCALE GENOMIC DNA]</scope>
    <source>
        <strain evidence="9 10">SDW018</strain>
    </source>
</reference>
<dbReference type="InterPro" id="IPR037294">
    <property type="entry name" value="ABC_BtuC-like"/>
</dbReference>
<feature type="transmembrane region" description="Helical" evidence="8">
    <location>
        <begin position="231"/>
        <end position="260"/>
    </location>
</feature>
<feature type="transmembrane region" description="Helical" evidence="8">
    <location>
        <begin position="86"/>
        <end position="107"/>
    </location>
</feature>
<keyword evidence="7 8" id="KW-0472">Membrane</keyword>
<evidence type="ECO:0000256" key="2">
    <source>
        <dbReference type="ARBA" id="ARBA00007935"/>
    </source>
</evidence>
<name>A0A271LWG9_9HYPH</name>
<dbReference type="EMBL" id="NPKJ01000007">
    <property type="protein sequence ID" value="PAQ12167.1"/>
    <property type="molecule type" value="Genomic_DNA"/>
</dbReference>
<feature type="transmembrane region" description="Helical" evidence="8">
    <location>
        <begin position="272"/>
        <end position="296"/>
    </location>
</feature>
<dbReference type="Proteomes" id="UP000216442">
    <property type="component" value="Unassembled WGS sequence"/>
</dbReference>
<feature type="transmembrane region" description="Helical" evidence="8">
    <location>
        <begin position="182"/>
        <end position="202"/>
    </location>
</feature>
<comment type="similarity">
    <text evidence="2">Belongs to the binding-protein-dependent transport system permease family. FecCD subfamily.</text>
</comment>
<evidence type="ECO:0000313" key="9">
    <source>
        <dbReference type="EMBL" id="PAQ12167.1"/>
    </source>
</evidence>
<sequence>MTEVAMQRGLVRHEGRLATMAAAAVVVGAAFMTIGLRGDLAFVIELRALRLAAMVLVGVAVAVSTVVFQTVCANRIITPSIMGLDSLYVFCQTALVFSLSGFGFAGIDPRLHFLGNFTVMTSLALALFLPMLRRRFDLTLMLLTGVVLGVLFRSLTTLLARLLDPNDFAVLQGAVFASFNTVEPGLLLLAGVITVAGVAIAWRARHVLDVLALGTDTAIGLGVAWRGTAAGLLVLVAALVSASTALVGPMAFLGLLVVSLTERIVGTNRHAILLPAAAFTAIIVLVGGQTILQHALGGEGSLGIVVEFAGGIVFLAILFAGGRR</sequence>
<evidence type="ECO:0000256" key="8">
    <source>
        <dbReference type="SAM" id="Phobius"/>
    </source>
</evidence>
<evidence type="ECO:0000256" key="1">
    <source>
        <dbReference type="ARBA" id="ARBA00004651"/>
    </source>
</evidence>
<comment type="subcellular location">
    <subcellularLocation>
        <location evidence="1">Cell membrane</location>
        <topology evidence="1">Multi-pass membrane protein</topology>
    </subcellularLocation>
</comment>
<feature type="transmembrane region" description="Helical" evidence="8">
    <location>
        <begin position="113"/>
        <end position="132"/>
    </location>
</feature>
<dbReference type="OrthoDB" id="9796260at2"/>
<dbReference type="PANTHER" id="PTHR30472:SF19">
    <property type="entry name" value="PETROBACTIN IMPORT SYSTEM PERMEASE PROTEIN YCLO"/>
    <property type="match status" value="1"/>
</dbReference>
<comment type="caution">
    <text evidence="9">The sequence shown here is derived from an EMBL/GenBank/DDBJ whole genome shotgun (WGS) entry which is preliminary data.</text>
</comment>
<dbReference type="PANTHER" id="PTHR30472">
    <property type="entry name" value="FERRIC ENTEROBACTIN TRANSPORT SYSTEM PERMEASE PROTEIN"/>
    <property type="match status" value="1"/>
</dbReference>
<evidence type="ECO:0000313" key="10">
    <source>
        <dbReference type="Proteomes" id="UP000216442"/>
    </source>
</evidence>
<dbReference type="GO" id="GO:0022857">
    <property type="term" value="F:transmembrane transporter activity"/>
    <property type="evidence" value="ECO:0007669"/>
    <property type="project" value="InterPro"/>
</dbReference>
<keyword evidence="6 8" id="KW-1133">Transmembrane helix</keyword>
<keyword evidence="3" id="KW-0813">Transport</keyword>
<protein>
    <submittedName>
        <fullName evidence="9">Iron ABC transporter permease</fullName>
    </submittedName>
</protein>
<feature type="transmembrane region" description="Helical" evidence="8">
    <location>
        <begin position="48"/>
        <end position="74"/>
    </location>
</feature>
<dbReference type="Gene3D" id="1.10.3470.10">
    <property type="entry name" value="ABC transporter involved in vitamin B12 uptake, BtuC"/>
    <property type="match status" value="1"/>
</dbReference>
<keyword evidence="4" id="KW-1003">Cell membrane</keyword>
<evidence type="ECO:0000256" key="5">
    <source>
        <dbReference type="ARBA" id="ARBA00022692"/>
    </source>
</evidence>
<evidence type="ECO:0000256" key="3">
    <source>
        <dbReference type="ARBA" id="ARBA00022448"/>
    </source>
</evidence>
<evidence type="ECO:0000256" key="7">
    <source>
        <dbReference type="ARBA" id="ARBA00023136"/>
    </source>
</evidence>
<proteinExistence type="inferred from homology"/>
<feature type="transmembrane region" description="Helical" evidence="8">
    <location>
        <begin position="17"/>
        <end position="36"/>
    </location>
</feature>
<feature type="transmembrane region" description="Helical" evidence="8">
    <location>
        <begin position="207"/>
        <end position="225"/>
    </location>
</feature>
<evidence type="ECO:0000256" key="4">
    <source>
        <dbReference type="ARBA" id="ARBA00022475"/>
    </source>
</evidence>
<evidence type="ECO:0000256" key="6">
    <source>
        <dbReference type="ARBA" id="ARBA00022989"/>
    </source>
</evidence>
<dbReference type="GO" id="GO:0005886">
    <property type="term" value="C:plasma membrane"/>
    <property type="evidence" value="ECO:0007669"/>
    <property type="project" value="UniProtKB-SubCell"/>
</dbReference>
<keyword evidence="5 8" id="KW-0812">Transmembrane</keyword>
<dbReference type="InterPro" id="IPR000522">
    <property type="entry name" value="ABC_transptr_permease_BtuC"/>
</dbReference>
<feature type="transmembrane region" description="Helical" evidence="8">
    <location>
        <begin position="139"/>
        <end position="162"/>
    </location>
</feature>
<dbReference type="AlphaFoldDB" id="A0A271LWG9"/>
<dbReference type="RefSeq" id="WP_095491012.1">
    <property type="nucleotide sequence ID" value="NZ_NPKJ01000007.1"/>
</dbReference>
<accession>A0A271LWG9</accession>
<feature type="transmembrane region" description="Helical" evidence="8">
    <location>
        <begin position="302"/>
        <end position="321"/>
    </location>
</feature>
<dbReference type="SUPFAM" id="SSF81345">
    <property type="entry name" value="ABC transporter involved in vitamin B12 uptake, BtuC"/>
    <property type="match status" value="1"/>
</dbReference>
<keyword evidence="10" id="KW-1185">Reference proteome</keyword>
<organism evidence="9 10">
    <name type="scientific">Mesorhizobium temperatum</name>
    <dbReference type="NCBI Taxonomy" id="241416"/>
    <lineage>
        <taxon>Bacteria</taxon>
        <taxon>Pseudomonadati</taxon>
        <taxon>Pseudomonadota</taxon>
        <taxon>Alphaproteobacteria</taxon>
        <taxon>Hyphomicrobiales</taxon>
        <taxon>Phyllobacteriaceae</taxon>
        <taxon>Mesorhizobium</taxon>
    </lineage>
</organism>
<dbReference type="GO" id="GO:0033214">
    <property type="term" value="P:siderophore-iron import into cell"/>
    <property type="evidence" value="ECO:0007669"/>
    <property type="project" value="TreeGrafter"/>
</dbReference>
<gene>
    <name evidence="9" type="ORF">CIT26_02045</name>
</gene>
<dbReference type="Pfam" id="PF01032">
    <property type="entry name" value="FecCD"/>
    <property type="match status" value="1"/>
</dbReference>